<name>A0A8S1RBH9_9CILI</name>
<sequence>MKLECDLYRRILYLRELDHQFQLIELIVINKMNKSLLQSPIKQQHRKIVSQQQSSRGYRFFDKLSLFTKHRIPIVEETPQKSERQSRRLKKYFTTTMTNSSCNCINCGKNNSFIQKTFKLFPFESNFNRRKRLYKRFRKYVHCVQFIIRYKIVQKIRDRQRNKMKRAINQNVHVHKPSAVANLLAEGIKQLKQQHHVEILNEHDSDEEFYNFKPKMHQNRKSLAQFLCTTKGQKKLERVYYVKQANRPISQYIANRSKPSTTQCSPQSILPQLSSLYDFKNSISVRHMKKF</sequence>
<accession>A0A8S1RBH9</accession>
<dbReference type="EMBL" id="CAJJDN010000153">
    <property type="protein sequence ID" value="CAD8124694.1"/>
    <property type="molecule type" value="Genomic_DNA"/>
</dbReference>
<evidence type="ECO:0000313" key="1">
    <source>
        <dbReference type="EMBL" id="CAD8124694.1"/>
    </source>
</evidence>
<evidence type="ECO:0000313" key="2">
    <source>
        <dbReference type="Proteomes" id="UP000692954"/>
    </source>
</evidence>
<dbReference type="AlphaFoldDB" id="A0A8S1RBH9"/>
<reference evidence="1" key="1">
    <citation type="submission" date="2021-01" db="EMBL/GenBank/DDBJ databases">
        <authorList>
            <consortium name="Genoscope - CEA"/>
            <person name="William W."/>
        </authorList>
    </citation>
    <scope>NUCLEOTIDE SEQUENCE</scope>
</reference>
<dbReference type="Proteomes" id="UP000692954">
    <property type="component" value="Unassembled WGS sequence"/>
</dbReference>
<protein>
    <submittedName>
        <fullName evidence="1">Uncharacterized protein</fullName>
    </submittedName>
</protein>
<gene>
    <name evidence="1" type="ORF">PSON_ATCC_30995.1.T1530030</name>
</gene>
<organism evidence="1 2">
    <name type="scientific">Paramecium sonneborni</name>
    <dbReference type="NCBI Taxonomy" id="65129"/>
    <lineage>
        <taxon>Eukaryota</taxon>
        <taxon>Sar</taxon>
        <taxon>Alveolata</taxon>
        <taxon>Ciliophora</taxon>
        <taxon>Intramacronucleata</taxon>
        <taxon>Oligohymenophorea</taxon>
        <taxon>Peniculida</taxon>
        <taxon>Parameciidae</taxon>
        <taxon>Paramecium</taxon>
    </lineage>
</organism>
<keyword evidence="2" id="KW-1185">Reference proteome</keyword>
<comment type="caution">
    <text evidence="1">The sequence shown here is derived from an EMBL/GenBank/DDBJ whole genome shotgun (WGS) entry which is preliminary data.</text>
</comment>
<dbReference type="OrthoDB" id="294715at2759"/>
<proteinExistence type="predicted"/>